<evidence type="ECO:0000313" key="9">
    <source>
        <dbReference type="Proteomes" id="UP000291236"/>
    </source>
</evidence>
<name>A0A4P2VPL8_FLUSA</name>
<organism evidence="8 9">
    <name type="scientific">Fluviispira sanaruensis</name>
    <dbReference type="NCBI Taxonomy" id="2493639"/>
    <lineage>
        <taxon>Bacteria</taxon>
        <taxon>Pseudomonadati</taxon>
        <taxon>Bdellovibrionota</taxon>
        <taxon>Oligoflexia</taxon>
        <taxon>Silvanigrellales</taxon>
        <taxon>Silvanigrellaceae</taxon>
        <taxon>Fluviispira</taxon>
    </lineage>
</organism>
<dbReference type="GO" id="GO:0016616">
    <property type="term" value="F:oxidoreductase activity, acting on the CH-OH group of donors, NAD or NADP as acceptor"/>
    <property type="evidence" value="ECO:0007669"/>
    <property type="project" value="InterPro"/>
</dbReference>
<accession>A0A4P2VPL8</accession>
<evidence type="ECO:0000256" key="4">
    <source>
        <dbReference type="PIRSR" id="PIRSR000105-2"/>
    </source>
</evidence>
<gene>
    <name evidence="8" type="ORF">JCM31447_26280</name>
</gene>
<dbReference type="PROSITE" id="PS00067">
    <property type="entry name" value="3HCDH"/>
    <property type="match status" value="1"/>
</dbReference>
<dbReference type="EMBL" id="AP019368">
    <property type="protein sequence ID" value="BBH54170.1"/>
    <property type="molecule type" value="Genomic_DNA"/>
</dbReference>
<proteinExistence type="inferred from homology"/>
<evidence type="ECO:0000256" key="2">
    <source>
        <dbReference type="ARBA" id="ARBA00023002"/>
    </source>
</evidence>
<dbReference type="InterPro" id="IPR006180">
    <property type="entry name" value="3-OHacyl-CoA_DH_CS"/>
</dbReference>
<dbReference type="Gene3D" id="3.40.50.720">
    <property type="entry name" value="NAD(P)-binding Rossmann-like Domain"/>
    <property type="match status" value="1"/>
</dbReference>
<feature type="binding site" evidence="5">
    <location>
        <position position="53"/>
    </location>
    <ligand>
        <name>CoA</name>
        <dbReference type="ChEBI" id="CHEBI:57287"/>
    </ligand>
</feature>
<feature type="binding site" evidence="4">
    <location>
        <begin position="14"/>
        <end position="19"/>
    </location>
    <ligand>
        <name>NAD(+)</name>
        <dbReference type="ChEBI" id="CHEBI:57540"/>
    </ligand>
</feature>
<reference evidence="8 9" key="1">
    <citation type="submission" date="2018-12" db="EMBL/GenBank/DDBJ databases">
        <title>Rubrispira sanarue gen. nov., sp., nov., a member of the order Silvanigrellales, isolated from a brackish lake in Hamamatsu Japan.</title>
        <authorList>
            <person name="Maejima Y."/>
            <person name="Iino T."/>
            <person name="Muraguchi Y."/>
            <person name="Fukuda K."/>
            <person name="Nojiri H."/>
            <person name="Ohkuma M."/>
            <person name="Moriuchi R."/>
            <person name="Dohra H."/>
            <person name="Kimbara K."/>
            <person name="Shintani M."/>
        </authorList>
    </citation>
    <scope>NUCLEOTIDE SEQUENCE [LARGE SCALE GENOMIC DNA]</scope>
    <source>
        <strain evidence="8 9">RF1110005</strain>
    </source>
</reference>
<feature type="binding site" evidence="4">
    <location>
        <position position="95"/>
    </location>
    <ligand>
        <name>NAD(+)</name>
        <dbReference type="ChEBI" id="CHEBI:57540"/>
    </ligand>
</feature>
<evidence type="ECO:0000313" key="8">
    <source>
        <dbReference type="EMBL" id="BBH54170.1"/>
    </source>
</evidence>
<protein>
    <submittedName>
        <fullName evidence="8">3-hydroxybutyryl-CoA dehydrogenase</fullName>
    </submittedName>
</protein>
<feature type="binding site" evidence="4">
    <location>
        <position position="122"/>
    </location>
    <ligand>
        <name>NAD(+)</name>
        <dbReference type="ChEBI" id="CHEBI:57540"/>
    </ligand>
</feature>
<dbReference type="InterPro" id="IPR006108">
    <property type="entry name" value="3HC_DH_C"/>
</dbReference>
<dbReference type="Proteomes" id="UP000291236">
    <property type="component" value="Chromosome"/>
</dbReference>
<dbReference type="InterPro" id="IPR008927">
    <property type="entry name" value="6-PGluconate_DH-like_C_sf"/>
</dbReference>
<dbReference type="SUPFAM" id="SSF48179">
    <property type="entry name" value="6-phosphogluconate dehydrogenase C-terminal domain-like"/>
    <property type="match status" value="1"/>
</dbReference>
<evidence type="ECO:0000259" key="7">
    <source>
        <dbReference type="Pfam" id="PF02737"/>
    </source>
</evidence>
<evidence type="ECO:0000256" key="1">
    <source>
        <dbReference type="ARBA" id="ARBA00009463"/>
    </source>
</evidence>
<dbReference type="PANTHER" id="PTHR48075">
    <property type="entry name" value="3-HYDROXYACYL-COA DEHYDROGENASE FAMILY PROTEIN"/>
    <property type="match status" value="1"/>
</dbReference>
<feature type="binding site" evidence="4">
    <location>
        <position position="146"/>
    </location>
    <ligand>
        <name>NAD(+)</name>
        <dbReference type="ChEBI" id="CHEBI:57540"/>
    </ligand>
</feature>
<dbReference type="InterPro" id="IPR013328">
    <property type="entry name" value="6PGD_dom2"/>
</dbReference>
<feature type="binding site" evidence="5">
    <location>
        <position position="122"/>
    </location>
    <ligand>
        <name>CoA</name>
        <dbReference type="ChEBI" id="CHEBI:57287"/>
    </ligand>
</feature>
<feature type="binding site" evidence="4">
    <location>
        <position position="37"/>
    </location>
    <ligand>
        <name>NAD(+)</name>
        <dbReference type="ChEBI" id="CHEBI:57540"/>
    </ligand>
</feature>
<keyword evidence="2" id="KW-0560">Oxidoreductase</keyword>
<dbReference type="OrthoDB" id="5289808at2"/>
<feature type="domain" description="3-hydroxyacyl-CoA dehydrogenase C-terminal" evidence="6">
    <location>
        <begin position="189"/>
        <end position="285"/>
    </location>
</feature>
<dbReference type="Pfam" id="PF02737">
    <property type="entry name" value="3HCDH_N"/>
    <property type="match status" value="1"/>
</dbReference>
<dbReference type="AlphaFoldDB" id="A0A4P2VPL8"/>
<feature type="domain" description="3-hydroxyacyl-CoA dehydrogenase NAD binding" evidence="7">
    <location>
        <begin position="9"/>
        <end position="186"/>
    </location>
</feature>
<dbReference type="GO" id="GO:0006631">
    <property type="term" value="P:fatty acid metabolic process"/>
    <property type="evidence" value="ECO:0007669"/>
    <property type="project" value="InterPro"/>
</dbReference>
<dbReference type="RefSeq" id="WP_130612900.1">
    <property type="nucleotide sequence ID" value="NZ_AP019368.1"/>
</dbReference>
<feature type="site" description="Important for catalytic activity" evidence="3">
    <location>
        <position position="143"/>
    </location>
</feature>
<evidence type="ECO:0000259" key="6">
    <source>
        <dbReference type="Pfam" id="PF00725"/>
    </source>
</evidence>
<keyword evidence="4" id="KW-0520">NAD</keyword>
<dbReference type="PIRSF" id="PIRSF000105">
    <property type="entry name" value="HCDH"/>
    <property type="match status" value="1"/>
</dbReference>
<dbReference type="GO" id="GO:0070403">
    <property type="term" value="F:NAD+ binding"/>
    <property type="evidence" value="ECO:0007669"/>
    <property type="project" value="InterPro"/>
</dbReference>
<dbReference type="Gene3D" id="1.10.1040.10">
    <property type="entry name" value="N-(1-d-carboxylethyl)-l-norvaline Dehydrogenase, domain 2"/>
    <property type="match status" value="1"/>
</dbReference>
<dbReference type="Pfam" id="PF00725">
    <property type="entry name" value="3HCDH"/>
    <property type="match status" value="1"/>
</dbReference>
<feature type="binding site" evidence="4">
    <location>
        <position position="277"/>
    </location>
    <ligand>
        <name>NAD(+)</name>
        <dbReference type="ChEBI" id="CHEBI:57540"/>
    </ligand>
</feature>
<dbReference type="InterPro" id="IPR022694">
    <property type="entry name" value="3-OHacyl-CoA_DH"/>
</dbReference>
<dbReference type="InterPro" id="IPR006176">
    <property type="entry name" value="3-OHacyl-CoA_DH_NAD-bd"/>
</dbReference>
<dbReference type="KEGG" id="sbf:JCM31447_26280"/>
<evidence type="ECO:0000256" key="5">
    <source>
        <dbReference type="PIRSR" id="PIRSR000105-3"/>
    </source>
</evidence>
<dbReference type="NCBIfam" id="NF004474">
    <property type="entry name" value="PRK05808.1"/>
    <property type="match status" value="1"/>
</dbReference>
<dbReference type="PANTHER" id="PTHR48075:SF5">
    <property type="entry name" value="3-HYDROXYBUTYRYL-COA DEHYDROGENASE"/>
    <property type="match status" value="1"/>
</dbReference>
<comment type="similarity">
    <text evidence="1">Belongs to the 3-hydroxyacyl-CoA dehydrogenase family.</text>
</comment>
<dbReference type="FunFam" id="3.40.50.720:FF:000009">
    <property type="entry name" value="Fatty oxidation complex, alpha subunit"/>
    <property type="match status" value="1"/>
</dbReference>
<evidence type="ECO:0000256" key="3">
    <source>
        <dbReference type="PIRSR" id="PIRSR000105-1"/>
    </source>
</evidence>
<dbReference type="SUPFAM" id="SSF51735">
    <property type="entry name" value="NAD(P)-binding Rossmann-fold domains"/>
    <property type="match status" value="1"/>
</dbReference>
<feature type="binding site" evidence="5">
    <location>
        <position position="60"/>
    </location>
    <ligand>
        <name>CoA</name>
        <dbReference type="ChEBI" id="CHEBI:57287"/>
    </ligand>
</feature>
<dbReference type="InterPro" id="IPR036291">
    <property type="entry name" value="NAD(P)-bd_dom_sf"/>
</dbReference>
<sequence length="285" mass="31222">MPSLAKIKTIGVTGAGQMGSGIAQVAAQAGYQVLLCDVNKDGLQKAILNIEKSLSKLFEKGKIDEHPPVILGRIKKVIHLSDLSQTDFVIEAVNENEDLKKNIFSELDKILPSHVILASNTSSLSVTRLAAVTKRPELFIGMHFMNPVPLMSLVEIIRGHTTSDETYEITKDLAEKMNKVSVCSQDYPGFIINRILMPMINEAFYVLMEGIASAEDIDAGMKLGTNQPMGPLTLADFIGLDTCCAIMKVLFDGLGDSKYRPCPLLKKYVDAGYYGRKSGQGVYKY</sequence>
<feature type="binding site" evidence="4">
    <location>
        <position position="100"/>
    </location>
    <ligand>
        <name>NAD(+)</name>
        <dbReference type="ChEBI" id="CHEBI:57540"/>
    </ligand>
</feature>
<keyword evidence="9" id="KW-1185">Reference proteome</keyword>